<keyword evidence="3" id="KW-1185">Reference proteome</keyword>
<proteinExistence type="predicted"/>
<dbReference type="Proteomes" id="UP000028990">
    <property type="component" value="Unassembled WGS sequence"/>
</dbReference>
<feature type="region of interest" description="Disordered" evidence="1">
    <location>
        <begin position="38"/>
        <end position="64"/>
    </location>
</feature>
<organism evidence="2 3">
    <name type="scientific">Fukomys damarensis</name>
    <name type="common">Damaraland mole rat</name>
    <name type="synonym">Cryptomys damarensis</name>
    <dbReference type="NCBI Taxonomy" id="885580"/>
    <lineage>
        <taxon>Eukaryota</taxon>
        <taxon>Metazoa</taxon>
        <taxon>Chordata</taxon>
        <taxon>Craniata</taxon>
        <taxon>Vertebrata</taxon>
        <taxon>Euteleostomi</taxon>
        <taxon>Mammalia</taxon>
        <taxon>Eutheria</taxon>
        <taxon>Euarchontoglires</taxon>
        <taxon>Glires</taxon>
        <taxon>Rodentia</taxon>
        <taxon>Hystricomorpha</taxon>
        <taxon>Bathyergidae</taxon>
        <taxon>Fukomys</taxon>
    </lineage>
</organism>
<protein>
    <submittedName>
        <fullName evidence="2">Uncharacterized protein</fullName>
    </submittedName>
</protein>
<evidence type="ECO:0000256" key="1">
    <source>
        <dbReference type="SAM" id="MobiDB-lite"/>
    </source>
</evidence>
<dbReference type="AlphaFoldDB" id="A0A091CMF7"/>
<gene>
    <name evidence="2" type="ORF">H920_18666</name>
</gene>
<feature type="compositionally biased region" description="Acidic residues" evidence="1">
    <location>
        <begin position="38"/>
        <end position="61"/>
    </location>
</feature>
<sequence length="77" mass="8915">MSKSKSFEGGKEAGTGICFSKAPILLLSPWHSCTWMLQEEEEEKEEEEEEEEKEEEEEEGLFDLFMLITPEIQEEVA</sequence>
<dbReference type="EMBL" id="KN124866">
    <property type="protein sequence ID" value="KFO20039.1"/>
    <property type="molecule type" value="Genomic_DNA"/>
</dbReference>
<accession>A0A091CMF7</accession>
<evidence type="ECO:0000313" key="3">
    <source>
        <dbReference type="Proteomes" id="UP000028990"/>
    </source>
</evidence>
<name>A0A091CMF7_FUKDA</name>
<reference evidence="2 3" key="1">
    <citation type="submission" date="2013-11" db="EMBL/GenBank/DDBJ databases">
        <title>The Damaraland mole rat (Fukomys damarensis) genome and evolution of African mole rats.</title>
        <authorList>
            <person name="Gladyshev V.N."/>
            <person name="Fang X."/>
        </authorList>
    </citation>
    <scope>NUCLEOTIDE SEQUENCE [LARGE SCALE GENOMIC DNA]</scope>
    <source>
        <tissue evidence="2">Liver</tissue>
    </source>
</reference>
<evidence type="ECO:0000313" key="2">
    <source>
        <dbReference type="EMBL" id="KFO20039.1"/>
    </source>
</evidence>